<keyword evidence="1" id="KW-0472">Membrane</keyword>
<accession>A0A2I1GJ55</accession>
<name>A0A2I1GJ55_9GLOM</name>
<dbReference type="Proteomes" id="UP000234323">
    <property type="component" value="Unassembled WGS sequence"/>
</dbReference>
<proteinExistence type="predicted"/>
<sequence length="72" mass="8715">MNYTYTGPCDFDDSAAPLAGNLYSHKCWNKTEKSIKTKKLTIYGMRFFYLIFMGDWISMMERDYRMEWNKIF</sequence>
<gene>
    <name evidence="2" type="ORF">RhiirA4_543462</name>
</gene>
<comment type="caution">
    <text evidence="2">The sequence shown here is derived from an EMBL/GenBank/DDBJ whole genome shotgun (WGS) entry which is preliminary data.</text>
</comment>
<organism evidence="2 3">
    <name type="scientific">Rhizophagus irregularis</name>
    <dbReference type="NCBI Taxonomy" id="588596"/>
    <lineage>
        <taxon>Eukaryota</taxon>
        <taxon>Fungi</taxon>
        <taxon>Fungi incertae sedis</taxon>
        <taxon>Mucoromycota</taxon>
        <taxon>Glomeromycotina</taxon>
        <taxon>Glomeromycetes</taxon>
        <taxon>Glomerales</taxon>
        <taxon>Glomeraceae</taxon>
        <taxon>Rhizophagus</taxon>
    </lineage>
</organism>
<feature type="transmembrane region" description="Helical" evidence="1">
    <location>
        <begin position="40"/>
        <end position="59"/>
    </location>
</feature>
<evidence type="ECO:0000313" key="3">
    <source>
        <dbReference type="Proteomes" id="UP000234323"/>
    </source>
</evidence>
<dbReference type="AlphaFoldDB" id="A0A2I1GJ55"/>
<protein>
    <submittedName>
        <fullName evidence="2">Uncharacterized protein</fullName>
    </submittedName>
</protein>
<evidence type="ECO:0000256" key="1">
    <source>
        <dbReference type="SAM" id="Phobius"/>
    </source>
</evidence>
<keyword evidence="1" id="KW-0812">Transmembrane</keyword>
<reference evidence="2 3" key="1">
    <citation type="submission" date="2015-10" db="EMBL/GenBank/DDBJ databases">
        <title>Genome analyses suggest a sexual origin of heterokaryosis in a supposedly ancient asexual fungus.</title>
        <authorList>
            <person name="Ropars J."/>
            <person name="Sedzielewska K."/>
            <person name="Noel J."/>
            <person name="Charron P."/>
            <person name="Farinelli L."/>
            <person name="Marton T."/>
            <person name="Kruger M."/>
            <person name="Pelin A."/>
            <person name="Brachmann A."/>
            <person name="Corradi N."/>
        </authorList>
    </citation>
    <scope>NUCLEOTIDE SEQUENCE [LARGE SCALE GENOMIC DNA]</scope>
    <source>
        <strain evidence="2 3">A4</strain>
    </source>
</reference>
<evidence type="ECO:0000313" key="2">
    <source>
        <dbReference type="EMBL" id="PKY46653.1"/>
    </source>
</evidence>
<dbReference type="EMBL" id="LLXI01000470">
    <property type="protein sequence ID" value="PKY46653.1"/>
    <property type="molecule type" value="Genomic_DNA"/>
</dbReference>
<keyword evidence="1" id="KW-1133">Transmembrane helix</keyword>
<keyword evidence="3" id="KW-1185">Reference proteome</keyword>